<dbReference type="FunFam" id="3.30.160.60:FF:000446">
    <property type="entry name" value="Zinc finger protein"/>
    <property type="match status" value="1"/>
</dbReference>
<organism evidence="8 9">
    <name type="scientific">Ladona fulva</name>
    <name type="common">Scarce chaser dragonfly</name>
    <name type="synonym">Libellula fulva</name>
    <dbReference type="NCBI Taxonomy" id="123851"/>
    <lineage>
        <taxon>Eukaryota</taxon>
        <taxon>Metazoa</taxon>
        <taxon>Ecdysozoa</taxon>
        <taxon>Arthropoda</taxon>
        <taxon>Hexapoda</taxon>
        <taxon>Insecta</taxon>
        <taxon>Pterygota</taxon>
        <taxon>Palaeoptera</taxon>
        <taxon>Odonata</taxon>
        <taxon>Epiprocta</taxon>
        <taxon>Anisoptera</taxon>
        <taxon>Libelluloidea</taxon>
        <taxon>Libellulidae</taxon>
        <taxon>Ladona</taxon>
    </lineage>
</organism>
<name>A0A8K0K9V1_LADFU</name>
<evidence type="ECO:0000259" key="7">
    <source>
        <dbReference type="PROSITE" id="PS50157"/>
    </source>
</evidence>
<feature type="domain" description="C2H2-type" evidence="7">
    <location>
        <begin position="14"/>
        <end position="42"/>
    </location>
</feature>
<keyword evidence="1" id="KW-0479">Metal-binding</keyword>
<dbReference type="InterPro" id="IPR013087">
    <property type="entry name" value="Znf_C2H2_type"/>
</dbReference>
<protein>
    <recommendedName>
        <fullName evidence="7">C2H2-type domain-containing protein</fullName>
    </recommendedName>
</protein>
<comment type="caution">
    <text evidence="8">The sequence shown here is derived from an EMBL/GenBank/DDBJ whole genome shotgun (WGS) entry which is preliminary data.</text>
</comment>
<keyword evidence="4" id="KW-0862">Zinc</keyword>
<dbReference type="EMBL" id="KZ308449">
    <property type="protein sequence ID" value="KAG8229845.1"/>
    <property type="molecule type" value="Genomic_DNA"/>
</dbReference>
<reference evidence="8" key="1">
    <citation type="submission" date="2013-04" db="EMBL/GenBank/DDBJ databases">
        <authorList>
            <person name="Qu J."/>
            <person name="Murali S.C."/>
            <person name="Bandaranaike D."/>
            <person name="Bellair M."/>
            <person name="Blankenburg K."/>
            <person name="Chao H."/>
            <person name="Dinh H."/>
            <person name="Doddapaneni H."/>
            <person name="Downs B."/>
            <person name="Dugan-Rocha S."/>
            <person name="Elkadiri S."/>
            <person name="Gnanaolivu R.D."/>
            <person name="Hernandez B."/>
            <person name="Javaid M."/>
            <person name="Jayaseelan J.C."/>
            <person name="Lee S."/>
            <person name="Li M."/>
            <person name="Ming W."/>
            <person name="Munidasa M."/>
            <person name="Muniz J."/>
            <person name="Nguyen L."/>
            <person name="Ongeri F."/>
            <person name="Osuji N."/>
            <person name="Pu L.-L."/>
            <person name="Puazo M."/>
            <person name="Qu C."/>
            <person name="Quiroz J."/>
            <person name="Raj R."/>
            <person name="Weissenberger G."/>
            <person name="Xin Y."/>
            <person name="Zou X."/>
            <person name="Han Y."/>
            <person name="Richards S."/>
            <person name="Worley K."/>
            <person name="Muzny D."/>
            <person name="Gibbs R."/>
        </authorList>
    </citation>
    <scope>NUCLEOTIDE SEQUENCE</scope>
    <source>
        <strain evidence="8">Sampled in the wild</strain>
    </source>
</reference>
<dbReference type="PROSITE" id="PS50157">
    <property type="entry name" value="ZINC_FINGER_C2H2_2"/>
    <property type="match status" value="1"/>
</dbReference>
<dbReference type="OrthoDB" id="5876240at2759"/>
<evidence type="ECO:0000313" key="9">
    <source>
        <dbReference type="Proteomes" id="UP000792457"/>
    </source>
</evidence>
<evidence type="ECO:0000256" key="6">
    <source>
        <dbReference type="SAM" id="MobiDB-lite"/>
    </source>
</evidence>
<proteinExistence type="predicted"/>
<reference evidence="8" key="2">
    <citation type="submission" date="2017-10" db="EMBL/GenBank/DDBJ databases">
        <title>Ladona fulva Genome sequencing and assembly.</title>
        <authorList>
            <person name="Murali S."/>
            <person name="Richards S."/>
            <person name="Bandaranaike D."/>
            <person name="Bellair M."/>
            <person name="Blankenburg K."/>
            <person name="Chao H."/>
            <person name="Dinh H."/>
            <person name="Doddapaneni H."/>
            <person name="Dugan-Rocha S."/>
            <person name="Elkadiri S."/>
            <person name="Gnanaolivu R."/>
            <person name="Hernandez B."/>
            <person name="Skinner E."/>
            <person name="Javaid M."/>
            <person name="Lee S."/>
            <person name="Li M."/>
            <person name="Ming W."/>
            <person name="Munidasa M."/>
            <person name="Muniz J."/>
            <person name="Nguyen L."/>
            <person name="Hughes D."/>
            <person name="Osuji N."/>
            <person name="Pu L.-L."/>
            <person name="Puazo M."/>
            <person name="Qu C."/>
            <person name="Quiroz J."/>
            <person name="Raj R."/>
            <person name="Weissenberger G."/>
            <person name="Xin Y."/>
            <person name="Zou X."/>
            <person name="Han Y."/>
            <person name="Worley K."/>
            <person name="Muzny D."/>
            <person name="Gibbs R."/>
        </authorList>
    </citation>
    <scope>NUCLEOTIDE SEQUENCE</scope>
    <source>
        <strain evidence="8">Sampled in the wild</strain>
    </source>
</reference>
<evidence type="ECO:0000256" key="3">
    <source>
        <dbReference type="ARBA" id="ARBA00022771"/>
    </source>
</evidence>
<dbReference type="PANTHER" id="PTHR24403:SF63">
    <property type="entry name" value="SI:DKEY-154P10.3"/>
    <property type="match status" value="1"/>
</dbReference>
<evidence type="ECO:0000256" key="5">
    <source>
        <dbReference type="PROSITE-ProRule" id="PRU00042"/>
    </source>
</evidence>
<dbReference type="AlphaFoldDB" id="A0A8K0K9V1"/>
<feature type="region of interest" description="Disordered" evidence="6">
    <location>
        <begin position="70"/>
        <end position="111"/>
    </location>
</feature>
<evidence type="ECO:0000256" key="2">
    <source>
        <dbReference type="ARBA" id="ARBA00022737"/>
    </source>
</evidence>
<feature type="compositionally biased region" description="Polar residues" evidence="6">
    <location>
        <begin position="91"/>
        <end position="103"/>
    </location>
</feature>
<dbReference type="SMART" id="SM00355">
    <property type="entry name" value="ZnF_C2H2"/>
    <property type="match status" value="2"/>
</dbReference>
<keyword evidence="3 5" id="KW-0863">Zinc-finger</keyword>
<evidence type="ECO:0000256" key="1">
    <source>
        <dbReference type="ARBA" id="ARBA00022723"/>
    </source>
</evidence>
<gene>
    <name evidence="8" type="ORF">J437_LFUL009120</name>
</gene>
<keyword evidence="2" id="KW-0677">Repeat</keyword>
<keyword evidence="9" id="KW-1185">Reference proteome</keyword>
<evidence type="ECO:0000256" key="4">
    <source>
        <dbReference type="ARBA" id="ARBA00022833"/>
    </source>
</evidence>
<accession>A0A8K0K9V1</accession>
<dbReference type="InterPro" id="IPR050688">
    <property type="entry name" value="Zinc_finger/UBP_domain"/>
</dbReference>
<dbReference type="InterPro" id="IPR036236">
    <property type="entry name" value="Znf_C2H2_sf"/>
</dbReference>
<feature type="non-terminal residue" evidence="8">
    <location>
        <position position="111"/>
    </location>
</feature>
<dbReference type="PANTHER" id="PTHR24403">
    <property type="entry name" value="ZINC FINGER PROTEIN"/>
    <property type="match status" value="1"/>
</dbReference>
<evidence type="ECO:0000313" key="8">
    <source>
        <dbReference type="EMBL" id="KAG8229845.1"/>
    </source>
</evidence>
<dbReference type="GO" id="GO:0008270">
    <property type="term" value="F:zinc ion binding"/>
    <property type="evidence" value="ECO:0007669"/>
    <property type="project" value="UniProtKB-KW"/>
</dbReference>
<sequence>MRRHKMRHSGEKPYKCPYCPYACIQSSTYKTHLKNKHPGQDDGLMFSCNLCSFRSIKKENYVTHMADHEHGAIPANNNNGAKKSHHMNGEANGSNGKTSSTPGPSRAKKKN</sequence>
<dbReference type="PROSITE" id="PS00028">
    <property type="entry name" value="ZINC_FINGER_C2H2_1"/>
    <property type="match status" value="1"/>
</dbReference>
<dbReference type="Gene3D" id="3.30.160.60">
    <property type="entry name" value="Classic Zinc Finger"/>
    <property type="match status" value="1"/>
</dbReference>
<dbReference type="Proteomes" id="UP000792457">
    <property type="component" value="Unassembled WGS sequence"/>
</dbReference>
<dbReference type="GO" id="GO:0005634">
    <property type="term" value="C:nucleus"/>
    <property type="evidence" value="ECO:0007669"/>
    <property type="project" value="TreeGrafter"/>
</dbReference>
<dbReference type="GO" id="GO:0045944">
    <property type="term" value="P:positive regulation of transcription by RNA polymerase II"/>
    <property type="evidence" value="ECO:0007669"/>
    <property type="project" value="TreeGrafter"/>
</dbReference>
<dbReference type="SUPFAM" id="SSF57667">
    <property type="entry name" value="beta-beta-alpha zinc fingers"/>
    <property type="match status" value="1"/>
</dbReference>